<keyword evidence="1" id="KW-0012">Acyltransferase</keyword>
<keyword evidence="2" id="KW-1185">Reference proteome</keyword>
<organism evidence="1 2">
    <name type="scientific">Alkalihalobacterium chitinilyticum</name>
    <dbReference type="NCBI Taxonomy" id="2980103"/>
    <lineage>
        <taxon>Bacteria</taxon>
        <taxon>Bacillati</taxon>
        <taxon>Bacillota</taxon>
        <taxon>Bacilli</taxon>
        <taxon>Bacillales</taxon>
        <taxon>Bacillaceae</taxon>
        <taxon>Alkalihalobacterium</taxon>
    </lineage>
</organism>
<gene>
    <name evidence="1" type="ORF">N7Z68_11565</name>
</gene>
<dbReference type="Proteomes" id="UP001148125">
    <property type="component" value="Unassembled WGS sequence"/>
</dbReference>
<keyword evidence="1" id="KW-0808">Transferase</keyword>
<dbReference type="RefSeq" id="WP_275118634.1">
    <property type="nucleotide sequence ID" value="NZ_JAOTPO010000007.1"/>
</dbReference>
<evidence type="ECO:0000313" key="1">
    <source>
        <dbReference type="EMBL" id="MDE5414018.1"/>
    </source>
</evidence>
<comment type="caution">
    <text evidence="1">The sequence shown here is derived from an EMBL/GenBank/DDBJ whole genome shotgun (WGS) entry which is preliminary data.</text>
</comment>
<evidence type="ECO:0000313" key="2">
    <source>
        <dbReference type="Proteomes" id="UP001148125"/>
    </source>
</evidence>
<protein>
    <submittedName>
        <fullName evidence="1">Acyltransferase</fullName>
    </submittedName>
</protein>
<sequence>MSFELVLDAILGKRELFHVIDCTICGHEEIYYVEPESKQQIGKACSHCGFVQKFEFDHQKE</sequence>
<dbReference type="EMBL" id="JAOTPO010000007">
    <property type="protein sequence ID" value="MDE5414018.1"/>
    <property type="molecule type" value="Genomic_DNA"/>
</dbReference>
<reference evidence="1" key="1">
    <citation type="submission" date="2024-05" db="EMBL/GenBank/DDBJ databases">
        <title>Alkalihalobacillus sp. strain MEB203 novel alkaliphilic bacterium from Lonar Lake, India.</title>
        <authorList>
            <person name="Joshi A."/>
            <person name="Thite S."/>
            <person name="Mengade P."/>
        </authorList>
    </citation>
    <scope>NUCLEOTIDE SEQUENCE</scope>
    <source>
        <strain evidence="1">MEB 203</strain>
    </source>
</reference>
<dbReference type="GO" id="GO:0016746">
    <property type="term" value="F:acyltransferase activity"/>
    <property type="evidence" value="ECO:0007669"/>
    <property type="project" value="UniProtKB-KW"/>
</dbReference>
<name>A0ABT5VEY1_9BACI</name>
<accession>A0ABT5VEY1</accession>
<proteinExistence type="predicted"/>